<dbReference type="SUPFAM" id="SSF47240">
    <property type="entry name" value="Ferritin-like"/>
    <property type="match status" value="1"/>
</dbReference>
<reference evidence="1 2" key="1">
    <citation type="submission" date="2015-10" db="EMBL/GenBank/DDBJ databases">
        <title>Draft genome sequence of Streptomyces griseoruber DSM 40281, type strain for the species Streptomyces griseoruber.</title>
        <authorList>
            <person name="Ruckert C."/>
            <person name="Winkler A."/>
            <person name="Kalinowski J."/>
            <person name="Kampfer P."/>
            <person name="Glaeser S."/>
        </authorList>
    </citation>
    <scope>NUCLEOTIDE SEQUENCE [LARGE SCALE GENOMIC DNA]</scope>
    <source>
        <strain evidence="1 2">DSM 40281</strain>
    </source>
</reference>
<dbReference type="InterPro" id="IPR009078">
    <property type="entry name" value="Ferritin-like_SF"/>
</dbReference>
<comment type="caution">
    <text evidence="1">The sequence shown here is derived from an EMBL/GenBank/DDBJ whole genome shotgun (WGS) entry which is preliminary data.</text>
</comment>
<dbReference type="AlphaFoldDB" id="A0A117RCM9"/>
<evidence type="ECO:0008006" key="3">
    <source>
        <dbReference type="Google" id="ProtNLM"/>
    </source>
</evidence>
<dbReference type="Gene3D" id="1.10.620.20">
    <property type="entry name" value="Ribonucleotide Reductase, subunit A"/>
    <property type="match status" value="1"/>
</dbReference>
<organism evidence="1 2">
    <name type="scientific">Streptomyces griseoruber</name>
    <dbReference type="NCBI Taxonomy" id="1943"/>
    <lineage>
        <taxon>Bacteria</taxon>
        <taxon>Bacillati</taxon>
        <taxon>Actinomycetota</taxon>
        <taxon>Actinomycetes</taxon>
        <taxon>Kitasatosporales</taxon>
        <taxon>Streptomycetaceae</taxon>
        <taxon>Streptomyces</taxon>
    </lineage>
</organism>
<name>A0A117RCM9_9ACTN</name>
<gene>
    <name evidence="1" type="ORF">AQJ64_17595</name>
</gene>
<evidence type="ECO:0000313" key="1">
    <source>
        <dbReference type="EMBL" id="KUN83338.1"/>
    </source>
</evidence>
<keyword evidence="2" id="KW-1185">Reference proteome</keyword>
<evidence type="ECO:0000313" key="2">
    <source>
        <dbReference type="Proteomes" id="UP000052982"/>
    </source>
</evidence>
<sequence>MPPAVRASVQRFQAGEDGDSSALFAKADAAGDPDYSAALRLFVAEEKNHARLLALLLKAGGATTQAGHWSDTAFARLRRVPGLRTELLLLMVAEVVALRYYRALRDGTDDPLTSEVAGRILADEERHVPFHCARLRASVAELPRAARRPLLAGWRVMLLGAVLVVAADHGRALRRLGVGRGRFVADVLRSGGPVVAAILGTAGFERVLWPRRNASGPRDVCPW</sequence>
<accession>A0A117RCM9</accession>
<dbReference type="CDD" id="cd00657">
    <property type="entry name" value="Ferritin_like"/>
    <property type="match status" value="1"/>
</dbReference>
<dbReference type="InterPro" id="IPR012348">
    <property type="entry name" value="RNR-like"/>
</dbReference>
<dbReference type="GO" id="GO:0016491">
    <property type="term" value="F:oxidoreductase activity"/>
    <property type="evidence" value="ECO:0007669"/>
    <property type="project" value="InterPro"/>
</dbReference>
<dbReference type="Proteomes" id="UP000052982">
    <property type="component" value="Unassembled WGS sequence"/>
</dbReference>
<proteinExistence type="predicted"/>
<dbReference type="STRING" id="1943.AQJ64_17595"/>
<dbReference type="OrthoDB" id="5122030at2"/>
<protein>
    <recommendedName>
        <fullName evidence="3">Ferritin-like domain-containing protein</fullName>
    </recommendedName>
</protein>
<dbReference type="EMBL" id="LMWW01000025">
    <property type="protein sequence ID" value="KUN83338.1"/>
    <property type="molecule type" value="Genomic_DNA"/>
</dbReference>